<dbReference type="SMART" id="SM00028">
    <property type="entry name" value="TPR"/>
    <property type="match status" value="12"/>
</dbReference>
<dbReference type="GO" id="GO:0055087">
    <property type="term" value="C:Ski complex"/>
    <property type="evidence" value="ECO:0007669"/>
    <property type="project" value="InterPro"/>
</dbReference>
<dbReference type="PROSITE" id="PS50005">
    <property type="entry name" value="TPR"/>
    <property type="match status" value="6"/>
</dbReference>
<proteinExistence type="predicted"/>
<evidence type="ECO:0000313" key="5">
    <source>
        <dbReference type="Proteomes" id="UP000076532"/>
    </source>
</evidence>
<dbReference type="GO" id="GO:0006401">
    <property type="term" value="P:RNA catabolic process"/>
    <property type="evidence" value="ECO:0007669"/>
    <property type="project" value="InterPro"/>
</dbReference>
<dbReference type="SUPFAM" id="SSF48452">
    <property type="entry name" value="TPR-like"/>
    <property type="match status" value="4"/>
</dbReference>
<keyword evidence="1" id="KW-0677">Repeat</keyword>
<dbReference type="EMBL" id="KV417480">
    <property type="protein sequence ID" value="KZP34290.1"/>
    <property type="molecule type" value="Genomic_DNA"/>
</dbReference>
<dbReference type="OrthoDB" id="421075at2759"/>
<accession>A0A166X028</accession>
<dbReference type="PANTHER" id="PTHR15704">
    <property type="entry name" value="SUPERKILLER 3 PROTEIN-RELATED"/>
    <property type="match status" value="1"/>
</dbReference>
<dbReference type="PANTHER" id="PTHR15704:SF7">
    <property type="entry name" value="SUPERKILLER COMPLEX PROTEIN 3"/>
    <property type="match status" value="1"/>
</dbReference>
<name>A0A166X028_9AGAM</name>
<feature type="repeat" description="TPR" evidence="3">
    <location>
        <begin position="39"/>
        <end position="72"/>
    </location>
</feature>
<sequence length="1423" mass="157242">MASFVKSKLKAARDAIGKKDYALARDAASQVLDYEAENYNANVFLGLALLELGDHEKSEQAYQRAIEAQPDQILARQGLSKFYERTGQWDKYAQSLQALMDHFSRSNDATKTAEALQKFIEFQRAEGSKAQVYIIEALSLLLPESPYHSTLSTLPAPDLTNPTATTTSSIQIAIHNSLPILEEIIELSEETEDSVMKKEVEKRRTRLGVGGPEELRKEVGRELPHLYDEILNHPNTPDDLRRETEKKLLRHKQRYLHSLPSSGKLAATKVQIAAELDSLVNGAVILRIPDELAWSIFVEGRNTDTIEGYDMASLRQFIRLFPALPLTKLLKAYFLYIGAPLPKEDASDDGSESEGEPVAVNEEDPFDIILDAFTTLSDSIIAHRIVADLYLLETDYQNAIRVAESGIELVRKSENNNAITLYQVKKAFNVILATSLVHFFPPKHHPRALGIIDEVFAQDADNIACLMARAYVLQYAERWTDAGALFAKVVQLLPDDLDVGLRAKEEHAWCTFQDGDGDAGMVGLKSVLDALEGLEEQEEDKARCLWRLGKCHWALNDEHRDEAYKLFISALKSNPAYAPAFTSLGIYYTEYISPPDPIRASKCFQKAFELDPREAYAARRLAEGFSEEREWDLVEVVARRTIDGEGGLSAGLQDSGRYLPTNAWAWKAVGVVELTRRNYAPAIIAFQIALRAEPEDSLSWLRLGEAYSKAGRHAAAVKALGKAHELSPDDWICTYFIGEVHSQIGRYQEAIDAFKSILANRPEEIGVLMSLAQTHFDLGREESSTGFFARAEQSFGDSAQVAIRIIKDTAGFRGMAWKIIADAMFSLSKHPAFNDAQGVRSLLVQVAALATTKVSEEIAGLIVLPDLSDSAPLGGLQALEVAIVAYDYRISLGSAEDVALGSSWYDLGVALYSWTEKSLTKDKHEVIHKQVVTSLTKALRQEPGNDTYWNALGSVNFVNQPKTAQHAYIKALEIDHKNVITWTNLGLLYLYHNDLQVANEALYRAQVLDPDYTPAWAGQGLVAAANGHDTDAKAIFEHAVGLAADVPQLDLEYASRVFKLLAHTSYGQKPSYDHIFPAFCVLDRYSKQRPDDATGLHLFALVCECLGQIELSIELLQRAISVLEALYEETEDPVVELQFTMANSNLARLKLSAHDYDGAIESFESALGLLGEDSVSATDVILRAQAHFGSGLAQFQLGNLEDALALFETALQSAGDNILVKGQITVMIAQAMWAIGTEDFKENAKAQLLECITADPENLTAINALAGMGILTEDDNLVDAALSELLSLPLERRQELDPLRDVNYLMIKHHLGQGETVKAFAVAQQAIHQEPSLLKPKIALASLALQEGQHSTAMALIESQHEDNLVDTRDSMGLRIVAESLAGSTSDAVKGAQRAIMLTPWELQNWQTLALAAARRQDEGREE</sequence>
<keyword evidence="2 3" id="KW-0802">TPR repeat</keyword>
<evidence type="ECO:0000256" key="2">
    <source>
        <dbReference type="ARBA" id="ARBA00022803"/>
    </source>
</evidence>
<dbReference type="InterPro" id="IPR039226">
    <property type="entry name" value="Ski3/TTC37"/>
</dbReference>
<dbReference type="InterPro" id="IPR019734">
    <property type="entry name" value="TPR_rpt"/>
</dbReference>
<feature type="repeat" description="TPR" evidence="3">
    <location>
        <begin position="663"/>
        <end position="696"/>
    </location>
</feature>
<protein>
    <submittedName>
        <fullName evidence="4">TPR-like protein</fullName>
    </submittedName>
</protein>
<dbReference type="Pfam" id="PF13432">
    <property type="entry name" value="TPR_16"/>
    <property type="match status" value="2"/>
</dbReference>
<dbReference type="Gene3D" id="1.25.40.10">
    <property type="entry name" value="Tetratricopeptide repeat domain"/>
    <property type="match status" value="5"/>
</dbReference>
<feature type="repeat" description="TPR" evidence="3">
    <location>
        <begin position="979"/>
        <end position="1012"/>
    </location>
</feature>
<evidence type="ECO:0000256" key="1">
    <source>
        <dbReference type="ARBA" id="ARBA00022737"/>
    </source>
</evidence>
<keyword evidence="5" id="KW-1185">Reference proteome</keyword>
<organism evidence="4 5">
    <name type="scientific">Athelia psychrophila</name>
    <dbReference type="NCBI Taxonomy" id="1759441"/>
    <lineage>
        <taxon>Eukaryota</taxon>
        <taxon>Fungi</taxon>
        <taxon>Dikarya</taxon>
        <taxon>Basidiomycota</taxon>
        <taxon>Agaricomycotina</taxon>
        <taxon>Agaricomycetes</taxon>
        <taxon>Agaricomycetidae</taxon>
        <taxon>Atheliales</taxon>
        <taxon>Atheliaceae</taxon>
        <taxon>Athelia</taxon>
    </lineage>
</organism>
<dbReference type="STRING" id="436010.A0A166X028"/>
<dbReference type="InterPro" id="IPR011990">
    <property type="entry name" value="TPR-like_helical_dom_sf"/>
</dbReference>
<reference evidence="4 5" key="1">
    <citation type="journal article" date="2016" name="Mol. Biol. Evol.">
        <title>Comparative Genomics of Early-Diverging Mushroom-Forming Fungi Provides Insights into the Origins of Lignocellulose Decay Capabilities.</title>
        <authorList>
            <person name="Nagy L.G."/>
            <person name="Riley R."/>
            <person name="Tritt A."/>
            <person name="Adam C."/>
            <person name="Daum C."/>
            <person name="Floudas D."/>
            <person name="Sun H."/>
            <person name="Yadav J.S."/>
            <person name="Pangilinan J."/>
            <person name="Larsson K.H."/>
            <person name="Matsuura K."/>
            <person name="Barry K."/>
            <person name="Labutti K."/>
            <person name="Kuo R."/>
            <person name="Ohm R.A."/>
            <person name="Bhattacharya S.S."/>
            <person name="Shirouzu T."/>
            <person name="Yoshinaga Y."/>
            <person name="Martin F.M."/>
            <person name="Grigoriev I.V."/>
            <person name="Hibbett D.S."/>
        </authorList>
    </citation>
    <scope>NUCLEOTIDE SEQUENCE [LARGE SCALE GENOMIC DNA]</scope>
    <source>
        <strain evidence="4 5">CBS 109695</strain>
    </source>
</reference>
<feature type="repeat" description="TPR" evidence="3">
    <location>
        <begin position="1184"/>
        <end position="1217"/>
    </location>
</feature>
<feature type="repeat" description="TPR" evidence="3">
    <location>
        <begin position="731"/>
        <end position="764"/>
    </location>
</feature>
<dbReference type="Proteomes" id="UP000076532">
    <property type="component" value="Unassembled WGS sequence"/>
</dbReference>
<evidence type="ECO:0000256" key="3">
    <source>
        <dbReference type="PROSITE-ProRule" id="PRU00339"/>
    </source>
</evidence>
<gene>
    <name evidence="4" type="ORF">FIBSPDRAFT_971149</name>
</gene>
<feature type="repeat" description="TPR" evidence="3">
    <location>
        <begin position="697"/>
        <end position="730"/>
    </location>
</feature>
<dbReference type="Pfam" id="PF12895">
    <property type="entry name" value="ANAPC3"/>
    <property type="match status" value="1"/>
</dbReference>
<evidence type="ECO:0000313" key="4">
    <source>
        <dbReference type="EMBL" id="KZP34290.1"/>
    </source>
</evidence>